<dbReference type="AlphaFoldDB" id="K2NXK5"/>
<sequence>MPASNLPPLYILAFDHRASLIKMFGENGGTFQGRKVDFSELKEVIFDGLLESLGPLRLAPSDVGILVDEECGAAIAHRAKELGIVLAMPAERSMQEVFELEYGEAFDRHIEAFEPDQVKVLAIRNDAIKPESVALSKSRLKELSDWLKPRPYKFMLELLVFPTPEQLASVGGSRERFDTKLRPSMMVETIAQYQEAGIEADVWKVEGLTEVADYQAVADQARAGGRDHVACIILGRGAEEPVILDWTRKAARVPGFTGFAIGRSTWADSLVGLMDGSLSRAEAVSAIAARFSSYVETFRAERD</sequence>
<dbReference type="SUPFAM" id="SSF51569">
    <property type="entry name" value="Aldolase"/>
    <property type="match status" value="1"/>
</dbReference>
<dbReference type="Pfam" id="PF09863">
    <property type="entry name" value="DUF2090"/>
    <property type="match status" value="1"/>
</dbReference>
<organism evidence="2 3">
    <name type="scientific">Nitratireductor indicus C115</name>
    <dbReference type="NCBI Taxonomy" id="1231190"/>
    <lineage>
        <taxon>Bacteria</taxon>
        <taxon>Pseudomonadati</taxon>
        <taxon>Pseudomonadota</taxon>
        <taxon>Alphaproteobacteria</taxon>
        <taxon>Hyphomicrobiales</taxon>
        <taxon>Phyllobacteriaceae</taxon>
        <taxon>Nitratireductor</taxon>
    </lineage>
</organism>
<protein>
    <submittedName>
        <fullName evidence="2">Putative IolC myo-catabolism protein</fullName>
    </submittedName>
</protein>
<evidence type="ECO:0000313" key="3">
    <source>
        <dbReference type="Proteomes" id="UP000007374"/>
    </source>
</evidence>
<dbReference type="RefSeq" id="WP_009756612.1">
    <property type="nucleotide sequence ID" value="NZ_AMSI01000006.1"/>
</dbReference>
<evidence type="ECO:0000259" key="1">
    <source>
        <dbReference type="Pfam" id="PF09863"/>
    </source>
</evidence>
<dbReference type="InterPro" id="IPR018659">
    <property type="entry name" value="DUF2090"/>
</dbReference>
<dbReference type="InterPro" id="IPR013785">
    <property type="entry name" value="Aldolase_TIM"/>
</dbReference>
<gene>
    <name evidence="2" type="ORF">NA8A_11118</name>
</gene>
<accession>K2NXK5</accession>
<evidence type="ECO:0000313" key="2">
    <source>
        <dbReference type="EMBL" id="EKF42609.1"/>
    </source>
</evidence>
<comment type="caution">
    <text evidence="2">The sequence shown here is derived from an EMBL/GenBank/DDBJ whole genome shotgun (WGS) entry which is preliminary data.</text>
</comment>
<dbReference type="PATRIC" id="fig|1231190.3.peg.2319"/>
<dbReference type="OrthoDB" id="111160at2"/>
<dbReference type="Gene3D" id="3.20.20.70">
    <property type="entry name" value="Aldolase class I"/>
    <property type="match status" value="1"/>
</dbReference>
<dbReference type="Proteomes" id="UP000007374">
    <property type="component" value="Unassembled WGS sequence"/>
</dbReference>
<dbReference type="eggNOG" id="COG3892">
    <property type="taxonomic scope" value="Bacteria"/>
</dbReference>
<dbReference type="STRING" id="721133.SAMN05216176_106257"/>
<name>K2NXK5_9HYPH</name>
<feature type="domain" description="DUF2090" evidence="1">
    <location>
        <begin position="6"/>
        <end position="301"/>
    </location>
</feature>
<keyword evidence="3" id="KW-1185">Reference proteome</keyword>
<reference evidence="2 3" key="1">
    <citation type="journal article" date="2012" name="J. Bacteriol.">
        <title>Genome Sequence of Nitratireductor indicus Type Strain C115.</title>
        <authorList>
            <person name="Lai Q."/>
            <person name="Li G."/>
            <person name="Yu Z."/>
            <person name="Shao Z."/>
        </authorList>
    </citation>
    <scope>NUCLEOTIDE SEQUENCE [LARGE SCALE GENOMIC DNA]</scope>
    <source>
        <strain evidence="2 3">C115</strain>
    </source>
</reference>
<dbReference type="EMBL" id="AMSI01000006">
    <property type="protein sequence ID" value="EKF42609.1"/>
    <property type="molecule type" value="Genomic_DNA"/>
</dbReference>
<proteinExistence type="predicted"/>